<protein>
    <submittedName>
        <fullName evidence="1">Uncharacterized protein</fullName>
    </submittedName>
</protein>
<evidence type="ECO:0000313" key="2">
    <source>
        <dbReference type="Proteomes" id="UP000290407"/>
    </source>
</evidence>
<comment type="caution">
    <text evidence="1">The sequence shown here is derived from an EMBL/GenBank/DDBJ whole genome shotgun (WGS) entry which is preliminary data.</text>
</comment>
<evidence type="ECO:0000313" key="1">
    <source>
        <dbReference type="EMBL" id="RYC67722.1"/>
    </source>
</evidence>
<name>A0A4Q2UGX1_9BACT</name>
<dbReference type="EMBL" id="SBLB01000007">
    <property type="protein sequence ID" value="RYC67722.1"/>
    <property type="molecule type" value="Genomic_DNA"/>
</dbReference>
<gene>
    <name evidence="1" type="ORF">EQG79_23765</name>
</gene>
<keyword evidence="2" id="KW-1185">Reference proteome</keyword>
<dbReference type="RefSeq" id="WP_129604809.1">
    <property type="nucleotide sequence ID" value="NZ_SBLB01000007.1"/>
</dbReference>
<dbReference type="AlphaFoldDB" id="A0A4Q2UGX1"/>
<organism evidence="1 2">
    <name type="scientific">Spirosoma sordidisoli</name>
    <dbReference type="NCBI Taxonomy" id="2502893"/>
    <lineage>
        <taxon>Bacteria</taxon>
        <taxon>Pseudomonadati</taxon>
        <taxon>Bacteroidota</taxon>
        <taxon>Cytophagia</taxon>
        <taxon>Cytophagales</taxon>
        <taxon>Cytophagaceae</taxon>
        <taxon>Spirosoma</taxon>
    </lineage>
</organism>
<proteinExistence type="predicted"/>
<sequence length="690" mass="76668">MSQFDFPRVNFSGQAFINPGTANNNILLPLVTYDPIQIRAFLPPRIYLSTDLLALHKLGGLPVPPGQVIREDGNQRYIDLEPINTRQTFTDWATTPLGSSPLDTAYHALYELVTIKRTGKPLRGHLPAGWNYYGGMEFGFRDVRIRSVATTDEQLFTPESATCPSTIARLLDAVISFDNDAGQTTAVMIDVLPSLAMFSQVFCDSIRVRQPDSVLLSGRPYKGSLRHLNLHRIVNQAGVFSSSGTFFMALPLKELDGGPASPLMRLFQEYNHRQEPLAGVLIRYNLFEVQENQHPDYSALGTKANPATATVSGSLTPWYEGELKSMTMGRILVPDKPYLSDKTLSSVVCRVDHAKGRVRLDLLGSIPETQLSQQPLRYETYPLGALSLDLIRPGRADVTLGTFQIDTHHLSRERLLQTGGVLDIVIDPSLALTEADVDKGLLAIRARSARPDPDDPPTYLLENEYMAIADESGLYTDQGQDASRGYRSYGPGQEPCRVSVYRRGQPLTEPVPMTIMALTITQSGSSAAVSQFLKTSHFQNGQALVFPTDQAANCMYVFYPGASATVSDNLLADLIRTGFFVSLRILPAPDYGPYLNPAHPDYPQPIPFDFLYQELLMAYDLVFPKASLITPFTEAYFSRGWPFIWQRMDPANWSSATYMPSSRDMPMAKWQLFCQWVSQLQSQSLPPGQA</sequence>
<reference evidence="1 2" key="1">
    <citation type="submission" date="2019-01" db="EMBL/GenBank/DDBJ databases">
        <title>Spirosoma flava sp. nov., a propanil-degrading bacterium isolated from herbicide-contaminated soil.</title>
        <authorList>
            <person name="Zhang L."/>
            <person name="Jiang J.-D."/>
        </authorList>
    </citation>
    <scope>NUCLEOTIDE SEQUENCE [LARGE SCALE GENOMIC DNA]</scope>
    <source>
        <strain evidence="1 2">TY50</strain>
    </source>
</reference>
<accession>A0A4Q2UGX1</accession>
<dbReference type="Proteomes" id="UP000290407">
    <property type="component" value="Unassembled WGS sequence"/>
</dbReference>